<dbReference type="Gene3D" id="3.40.50.720">
    <property type="entry name" value="NAD(P)-binding Rossmann-like Domain"/>
    <property type="match status" value="1"/>
</dbReference>
<evidence type="ECO:0000313" key="2">
    <source>
        <dbReference type="Proteomes" id="UP000677611"/>
    </source>
</evidence>
<proteinExistence type="predicted"/>
<gene>
    <name evidence="1" type="ORF">J4P90_16175</name>
</gene>
<dbReference type="Proteomes" id="UP000677611">
    <property type="component" value="Unassembled WGS sequence"/>
</dbReference>
<organism evidence="1 2">
    <name type="scientific">Bacillus arachidis</name>
    <dbReference type="NCBI Taxonomy" id="2819290"/>
    <lineage>
        <taxon>Bacteria</taxon>
        <taxon>Bacillati</taxon>
        <taxon>Bacillota</taxon>
        <taxon>Bacilli</taxon>
        <taxon>Bacillales</taxon>
        <taxon>Bacillaceae</taxon>
        <taxon>Bacillus</taxon>
    </lineage>
</organism>
<reference evidence="1 2" key="1">
    <citation type="submission" date="2021-03" db="EMBL/GenBank/DDBJ databases">
        <title>Identification of novel Bacillus strains.</title>
        <authorList>
            <person name="Xiao Z."/>
            <person name="Li Y."/>
            <person name="Shen J."/>
        </authorList>
    </citation>
    <scope>NUCLEOTIDE SEQUENCE [LARGE SCALE GENOMIC DNA]</scope>
    <source>
        <strain evidence="1 2">SY8</strain>
    </source>
</reference>
<accession>A0ABS3P0N5</accession>
<protein>
    <submittedName>
        <fullName evidence="1">Short-chain dehydrogenase</fullName>
    </submittedName>
</protein>
<dbReference type="InterPro" id="IPR036291">
    <property type="entry name" value="NAD(P)-bd_dom_sf"/>
</dbReference>
<evidence type="ECO:0000313" key="1">
    <source>
        <dbReference type="EMBL" id="MBO1626754.1"/>
    </source>
</evidence>
<dbReference type="RefSeq" id="WP_208018314.1">
    <property type="nucleotide sequence ID" value="NZ_CP127376.1"/>
</dbReference>
<dbReference type="NCBIfam" id="NF006168">
    <property type="entry name" value="PRK08309.1"/>
    <property type="match status" value="1"/>
</dbReference>
<keyword evidence="2" id="KW-1185">Reference proteome</keyword>
<dbReference type="EMBL" id="JAGDQJ010000018">
    <property type="protein sequence ID" value="MBO1626754.1"/>
    <property type="molecule type" value="Genomic_DNA"/>
</dbReference>
<dbReference type="SUPFAM" id="SSF51735">
    <property type="entry name" value="NAD(P)-binding Rossmann-fold domains"/>
    <property type="match status" value="1"/>
</dbReference>
<name>A0ABS3P0N5_9BACI</name>
<sequence length="181" mass="20153">MHALVIGGTGMLKKVSVWLCNQGFYVSVIGRDRDRLEGVKHACNAPENVTCISLDYHDSDILKQSIKGTIKQNGPITLVIAWIHTTAKKALQVICEEIELHSKSYGLFHILGSSASRLERQKIGSSSCDYHRILLGFILQGEHSRWLTHEEIAEGVIAGIQSKQSDCIIGTLEPWELRPIH</sequence>
<comment type="caution">
    <text evidence="1">The sequence shown here is derived from an EMBL/GenBank/DDBJ whole genome shotgun (WGS) entry which is preliminary data.</text>
</comment>